<dbReference type="InterPro" id="IPR036259">
    <property type="entry name" value="MFS_trans_sf"/>
</dbReference>
<evidence type="ECO:0000256" key="5">
    <source>
        <dbReference type="ARBA" id="ARBA00022847"/>
    </source>
</evidence>
<keyword evidence="8 12" id="KW-1133">Transmembrane helix</keyword>
<feature type="transmembrane region" description="Helical" evidence="12">
    <location>
        <begin position="339"/>
        <end position="357"/>
    </location>
</feature>
<reference evidence="13" key="2">
    <citation type="submission" date="2025-08" db="UniProtKB">
        <authorList>
            <consortium name="Ensembl"/>
        </authorList>
    </citation>
    <scope>IDENTIFICATION</scope>
</reference>
<dbReference type="CDD" id="cd17411">
    <property type="entry name" value="MFS_SLC15A2"/>
    <property type="match status" value="1"/>
</dbReference>
<protein>
    <submittedName>
        <fullName evidence="13">Solute carrier family 15 member 2</fullName>
    </submittedName>
</protein>
<feature type="transmembrane region" description="Helical" evidence="12">
    <location>
        <begin position="556"/>
        <end position="575"/>
    </location>
</feature>
<dbReference type="InterPro" id="IPR018456">
    <property type="entry name" value="PTR2_symporter_CS"/>
</dbReference>
<feature type="transmembrane region" description="Helical" evidence="12">
    <location>
        <begin position="28"/>
        <end position="47"/>
    </location>
</feature>
<feature type="transmembrane region" description="Helical" evidence="12">
    <location>
        <begin position="187"/>
        <end position="206"/>
    </location>
</feature>
<keyword evidence="3 10" id="KW-0813">Transport</keyword>
<dbReference type="GO" id="GO:0015031">
    <property type="term" value="P:protein transport"/>
    <property type="evidence" value="ECO:0007669"/>
    <property type="project" value="UniProtKB-KW"/>
</dbReference>
<evidence type="ECO:0000256" key="12">
    <source>
        <dbReference type="SAM" id="Phobius"/>
    </source>
</evidence>
<feature type="compositionally biased region" description="Basic and acidic residues" evidence="11">
    <location>
        <begin position="627"/>
        <end position="644"/>
    </location>
</feature>
<feature type="transmembrane region" description="Helical" evidence="12">
    <location>
        <begin position="85"/>
        <end position="107"/>
    </location>
</feature>
<reference evidence="13" key="3">
    <citation type="submission" date="2025-09" db="UniProtKB">
        <authorList>
            <consortium name="Ensembl"/>
        </authorList>
    </citation>
    <scope>IDENTIFICATION</scope>
</reference>
<dbReference type="AlphaFoldDB" id="A0A671XLY1"/>
<dbReference type="PROSITE" id="PS01023">
    <property type="entry name" value="PTR2_2"/>
    <property type="match status" value="1"/>
</dbReference>
<proteinExistence type="inferred from homology"/>
<dbReference type="Gene3D" id="1.20.1250.20">
    <property type="entry name" value="MFS general substrate transporter like domains"/>
    <property type="match status" value="2"/>
</dbReference>
<accession>A0A671XLY1</accession>
<keyword evidence="14" id="KW-1185">Reference proteome</keyword>
<evidence type="ECO:0000256" key="8">
    <source>
        <dbReference type="ARBA" id="ARBA00022989"/>
    </source>
</evidence>
<evidence type="ECO:0000256" key="4">
    <source>
        <dbReference type="ARBA" id="ARBA00022692"/>
    </source>
</evidence>
<gene>
    <name evidence="13" type="primary">SLC15A2</name>
    <name evidence="13" type="synonym">slc15a2</name>
</gene>
<sequence>FTLMNKVCGTNYPLSICFIVVNEFCERFSYYGMKALLTLYFLTYLHWDKDLSTAIYHAFSSLCYFTPILGAIIADSWLGKYKTIIYLSIVYVIGHVVKSVGAIPTVGNTDVHIALSMVGLILIAFGTGGIKPCVAAFGGDQFDEEHTSERQKFFSIFYMSINAGSLLSTVITPILRSDVQCFGGDCYALAFGVPAALMIVALVVFISGSSLYKRSPPEGNILLEVCSCIGFAIRNRWQRAKYDPPRKHWLDWAEEKYSKRLIQEIKMVLRVLVLYIPLPMFWALFDQQGSRWTIQAARMNMAFVSMLNALLILVFVPIFDLIIYPLVGFCRINITPLRKMAAGMIFAALAFGAATLVEVNELVCLLSLSDVLFYQSCFSYEFYINLLVSVCQDPPEYVTLPVVGSGQGQTIDVTLNGKTSEFQYPVEQQKAYSIILYSDTGAVKCELVGDPQTALNSTEYSRLVKVLRRTSSGFYRLRACSNLNLGLLDFGGSYTFVLMEESGTIVPYKMEDVKANDVHIAWQIPQYALITMGEVLFSITGLEFSYSQAPANMKSVLQGGWLLTVAFGNVIVLIVAEGAGLEQWKEFLLFACLLLGVFIIFSIMAHFYTYVDPEQLDKVYMMNSSKEEDDHDDKKNKKSNDIHLVKAGQGTRL</sequence>
<dbReference type="SUPFAM" id="SSF103473">
    <property type="entry name" value="MFS general substrate transporter"/>
    <property type="match status" value="1"/>
</dbReference>
<keyword evidence="4 10" id="KW-0812">Transmembrane</keyword>
<feature type="transmembrane region" description="Helical" evidence="12">
    <location>
        <begin position="53"/>
        <end position="73"/>
    </location>
</feature>
<comment type="similarity">
    <text evidence="2 10">Belongs to the major facilitator superfamily. Proton-dependent oligopeptide transporter (POT/PTR) (TC 2.A.17) family.</text>
</comment>
<evidence type="ECO:0000256" key="6">
    <source>
        <dbReference type="ARBA" id="ARBA00022856"/>
    </source>
</evidence>
<dbReference type="Ensembl" id="ENSSAUT00010054778.1">
    <property type="protein sequence ID" value="ENSSAUP00010052089.1"/>
    <property type="gene ID" value="ENSSAUG00010021311.1"/>
</dbReference>
<evidence type="ECO:0000256" key="1">
    <source>
        <dbReference type="ARBA" id="ARBA00004141"/>
    </source>
</evidence>
<feature type="transmembrane region" description="Helical" evidence="12">
    <location>
        <begin position="305"/>
        <end position="327"/>
    </location>
</feature>
<keyword evidence="5" id="KW-0769">Symport</keyword>
<dbReference type="GO" id="GO:0035673">
    <property type="term" value="F:oligopeptide transmembrane transporter activity"/>
    <property type="evidence" value="ECO:0007669"/>
    <property type="project" value="InterPro"/>
</dbReference>
<feature type="region of interest" description="Disordered" evidence="11">
    <location>
        <begin position="627"/>
        <end position="653"/>
    </location>
</feature>
<feature type="transmembrane region" description="Helical" evidence="12">
    <location>
        <begin position="155"/>
        <end position="175"/>
    </location>
</feature>
<dbReference type="GO" id="GO:0016020">
    <property type="term" value="C:membrane"/>
    <property type="evidence" value="ECO:0007669"/>
    <property type="project" value="UniProtKB-SubCell"/>
</dbReference>
<dbReference type="GO" id="GO:0015293">
    <property type="term" value="F:symporter activity"/>
    <property type="evidence" value="ECO:0007669"/>
    <property type="project" value="UniProtKB-KW"/>
</dbReference>
<dbReference type="Pfam" id="PF00854">
    <property type="entry name" value="PTR2"/>
    <property type="match status" value="2"/>
</dbReference>
<keyword evidence="7" id="KW-0653">Protein transport</keyword>
<dbReference type="Proteomes" id="UP000472265">
    <property type="component" value="Chromosome 9"/>
</dbReference>
<organism evidence="13 14">
    <name type="scientific">Sparus aurata</name>
    <name type="common">Gilthead sea bream</name>
    <dbReference type="NCBI Taxonomy" id="8175"/>
    <lineage>
        <taxon>Eukaryota</taxon>
        <taxon>Metazoa</taxon>
        <taxon>Chordata</taxon>
        <taxon>Craniata</taxon>
        <taxon>Vertebrata</taxon>
        <taxon>Euteleostomi</taxon>
        <taxon>Actinopterygii</taxon>
        <taxon>Neopterygii</taxon>
        <taxon>Teleostei</taxon>
        <taxon>Neoteleostei</taxon>
        <taxon>Acanthomorphata</taxon>
        <taxon>Eupercaria</taxon>
        <taxon>Spariformes</taxon>
        <taxon>Sparidae</taxon>
        <taxon>Sparus</taxon>
    </lineage>
</organism>
<name>A0A671XLY1_SPAAU</name>
<evidence type="ECO:0000256" key="2">
    <source>
        <dbReference type="ARBA" id="ARBA00005982"/>
    </source>
</evidence>
<evidence type="ECO:0000256" key="9">
    <source>
        <dbReference type="ARBA" id="ARBA00023136"/>
    </source>
</evidence>
<dbReference type="InterPro" id="IPR043381">
    <property type="entry name" value="SLC15A2"/>
</dbReference>
<keyword evidence="6" id="KW-0571">Peptide transport</keyword>
<evidence type="ECO:0000256" key="10">
    <source>
        <dbReference type="RuleBase" id="RU003755"/>
    </source>
</evidence>
<reference evidence="13" key="1">
    <citation type="submission" date="2021-04" db="EMBL/GenBank/DDBJ databases">
        <authorList>
            <consortium name="Wellcome Sanger Institute Data Sharing"/>
        </authorList>
    </citation>
    <scope>NUCLEOTIDE SEQUENCE [LARGE SCALE GENOMIC DNA]</scope>
</reference>
<evidence type="ECO:0000256" key="3">
    <source>
        <dbReference type="ARBA" id="ARBA00022448"/>
    </source>
</evidence>
<keyword evidence="9 12" id="KW-0472">Membrane</keyword>
<feature type="transmembrane region" description="Helical" evidence="12">
    <location>
        <begin position="587"/>
        <end position="611"/>
    </location>
</feature>
<dbReference type="PROSITE" id="PS01022">
    <property type="entry name" value="PTR2_1"/>
    <property type="match status" value="1"/>
</dbReference>
<feature type="transmembrane region" description="Helical" evidence="12">
    <location>
        <begin position="113"/>
        <end position="134"/>
    </location>
</feature>
<evidence type="ECO:0000313" key="13">
    <source>
        <dbReference type="Ensembl" id="ENSSAUP00010052089.1"/>
    </source>
</evidence>
<dbReference type="PANTHER" id="PTHR11654">
    <property type="entry name" value="OLIGOPEPTIDE TRANSPORTER-RELATED"/>
    <property type="match status" value="1"/>
</dbReference>
<feature type="transmembrane region" description="Helical" evidence="12">
    <location>
        <begin position="267"/>
        <end position="285"/>
    </location>
</feature>
<dbReference type="InterPro" id="IPR000109">
    <property type="entry name" value="POT_fam"/>
</dbReference>
<evidence type="ECO:0000256" key="11">
    <source>
        <dbReference type="SAM" id="MobiDB-lite"/>
    </source>
</evidence>
<dbReference type="GeneTree" id="ENSGT00940000156507"/>
<dbReference type="FunFam" id="1.20.1250.20:FF:000049">
    <property type="entry name" value="Solute carrier family 15 member 2"/>
    <property type="match status" value="1"/>
</dbReference>
<evidence type="ECO:0000313" key="14">
    <source>
        <dbReference type="Proteomes" id="UP000472265"/>
    </source>
</evidence>
<comment type="subcellular location">
    <subcellularLocation>
        <location evidence="1 10">Membrane</location>
        <topology evidence="1 10">Multi-pass membrane protein</topology>
    </subcellularLocation>
</comment>
<evidence type="ECO:0000256" key="7">
    <source>
        <dbReference type="ARBA" id="ARBA00022927"/>
    </source>
</evidence>